<feature type="transmembrane region" description="Helical" evidence="7">
    <location>
        <begin position="313"/>
        <end position="333"/>
    </location>
</feature>
<protein>
    <recommendedName>
        <fullName evidence="8">Major facilitator superfamily (MFS) profile domain-containing protein</fullName>
    </recommendedName>
</protein>
<evidence type="ECO:0000259" key="8">
    <source>
        <dbReference type="PROSITE" id="PS50850"/>
    </source>
</evidence>
<feature type="transmembrane region" description="Helical" evidence="7">
    <location>
        <begin position="176"/>
        <end position="195"/>
    </location>
</feature>
<dbReference type="InterPro" id="IPR011701">
    <property type="entry name" value="MFS"/>
</dbReference>
<evidence type="ECO:0000256" key="2">
    <source>
        <dbReference type="ARBA" id="ARBA00022448"/>
    </source>
</evidence>
<dbReference type="Gene3D" id="1.20.1250.20">
    <property type="entry name" value="MFS general substrate transporter like domains"/>
    <property type="match status" value="2"/>
</dbReference>
<organism evidence="9 10">
    <name type="scientific">Petrolisthes cinctipes</name>
    <name type="common">Flat porcelain crab</name>
    <dbReference type="NCBI Taxonomy" id="88211"/>
    <lineage>
        <taxon>Eukaryota</taxon>
        <taxon>Metazoa</taxon>
        <taxon>Ecdysozoa</taxon>
        <taxon>Arthropoda</taxon>
        <taxon>Crustacea</taxon>
        <taxon>Multicrustacea</taxon>
        <taxon>Malacostraca</taxon>
        <taxon>Eumalacostraca</taxon>
        <taxon>Eucarida</taxon>
        <taxon>Decapoda</taxon>
        <taxon>Pleocyemata</taxon>
        <taxon>Anomura</taxon>
        <taxon>Galatheoidea</taxon>
        <taxon>Porcellanidae</taxon>
        <taxon>Petrolisthes</taxon>
    </lineage>
</organism>
<evidence type="ECO:0000313" key="10">
    <source>
        <dbReference type="Proteomes" id="UP001286313"/>
    </source>
</evidence>
<keyword evidence="10" id="KW-1185">Reference proteome</keyword>
<accession>A0AAE1BQR7</accession>
<dbReference type="FunFam" id="1.20.1250.20:FF:000423">
    <property type="entry name" value="Putative inorganic phosphate cotransporter-like Protein"/>
    <property type="match status" value="1"/>
</dbReference>
<dbReference type="Pfam" id="PF07690">
    <property type="entry name" value="MFS_1"/>
    <property type="match status" value="1"/>
</dbReference>
<feature type="transmembrane region" description="Helical" evidence="7">
    <location>
        <begin position="142"/>
        <end position="164"/>
    </location>
</feature>
<dbReference type="GO" id="GO:0006820">
    <property type="term" value="P:monoatomic anion transport"/>
    <property type="evidence" value="ECO:0007669"/>
    <property type="project" value="TreeGrafter"/>
</dbReference>
<feature type="transmembrane region" description="Helical" evidence="7">
    <location>
        <begin position="277"/>
        <end position="301"/>
    </location>
</feature>
<dbReference type="SUPFAM" id="SSF103473">
    <property type="entry name" value="MFS general substrate transporter"/>
    <property type="match status" value="1"/>
</dbReference>
<dbReference type="InterPro" id="IPR036259">
    <property type="entry name" value="MFS_trans_sf"/>
</dbReference>
<keyword evidence="2" id="KW-0813">Transport</keyword>
<dbReference type="GO" id="GO:0015293">
    <property type="term" value="F:symporter activity"/>
    <property type="evidence" value="ECO:0007669"/>
    <property type="project" value="UniProtKB-KW"/>
</dbReference>
<keyword evidence="6 7" id="KW-0472">Membrane</keyword>
<evidence type="ECO:0000313" key="9">
    <source>
        <dbReference type="EMBL" id="KAK3853809.1"/>
    </source>
</evidence>
<comment type="caution">
    <text evidence="9">The sequence shown here is derived from an EMBL/GenBank/DDBJ whole genome shotgun (WGS) entry which is preliminary data.</text>
</comment>
<evidence type="ECO:0000256" key="1">
    <source>
        <dbReference type="ARBA" id="ARBA00004141"/>
    </source>
</evidence>
<dbReference type="Proteomes" id="UP001286313">
    <property type="component" value="Unassembled WGS sequence"/>
</dbReference>
<comment type="subcellular location">
    <subcellularLocation>
        <location evidence="1">Membrane</location>
        <topology evidence="1">Multi-pass membrane protein</topology>
    </subcellularLocation>
</comment>
<keyword evidence="4" id="KW-0769">Symport</keyword>
<reference evidence="9" key="1">
    <citation type="submission" date="2023-10" db="EMBL/GenBank/DDBJ databases">
        <title>Genome assemblies of two species of porcelain crab, Petrolisthes cinctipes and Petrolisthes manimaculis (Anomura: Porcellanidae).</title>
        <authorList>
            <person name="Angst P."/>
        </authorList>
    </citation>
    <scope>NUCLEOTIDE SEQUENCE</scope>
    <source>
        <strain evidence="9">PB745_01</strain>
        <tissue evidence="9">Gill</tissue>
    </source>
</reference>
<evidence type="ECO:0000256" key="5">
    <source>
        <dbReference type="ARBA" id="ARBA00022989"/>
    </source>
</evidence>
<feature type="transmembrane region" description="Helical" evidence="7">
    <location>
        <begin position="237"/>
        <end position="257"/>
    </location>
</feature>
<feature type="domain" description="Major facilitator superfamily (MFS) profile" evidence="8">
    <location>
        <begin position="1"/>
        <end position="431"/>
    </location>
</feature>
<dbReference type="AlphaFoldDB" id="A0AAE1BQR7"/>
<evidence type="ECO:0000256" key="4">
    <source>
        <dbReference type="ARBA" id="ARBA00022847"/>
    </source>
</evidence>
<evidence type="ECO:0000256" key="3">
    <source>
        <dbReference type="ARBA" id="ARBA00022692"/>
    </source>
</evidence>
<name>A0AAE1BQR7_PETCI</name>
<dbReference type="InterPro" id="IPR050382">
    <property type="entry name" value="MFS_Na/Anion_cotransporter"/>
</dbReference>
<keyword evidence="5 7" id="KW-1133">Transmembrane helix</keyword>
<dbReference type="PROSITE" id="PS50850">
    <property type="entry name" value="MFS"/>
    <property type="match status" value="1"/>
</dbReference>
<dbReference type="PANTHER" id="PTHR11662">
    <property type="entry name" value="SOLUTE CARRIER FAMILY 17"/>
    <property type="match status" value="1"/>
</dbReference>
<dbReference type="PANTHER" id="PTHR11662:SF399">
    <property type="entry name" value="FI19708P1-RELATED"/>
    <property type="match status" value="1"/>
</dbReference>
<dbReference type="FunFam" id="1.20.1250.20:FF:000003">
    <property type="entry name" value="Solute carrier family 17 member 3"/>
    <property type="match status" value="1"/>
</dbReference>
<dbReference type="EMBL" id="JAWQEG010006818">
    <property type="protein sequence ID" value="KAK3853809.1"/>
    <property type="molecule type" value="Genomic_DNA"/>
</dbReference>
<gene>
    <name evidence="9" type="ORF">Pcinc_039667</name>
</gene>
<feature type="transmembrane region" description="Helical" evidence="7">
    <location>
        <begin position="53"/>
        <end position="70"/>
    </location>
</feature>
<dbReference type="GO" id="GO:0016020">
    <property type="term" value="C:membrane"/>
    <property type="evidence" value="ECO:0007669"/>
    <property type="project" value="UniProtKB-SubCell"/>
</dbReference>
<dbReference type="InterPro" id="IPR020846">
    <property type="entry name" value="MFS_dom"/>
</dbReference>
<sequence length="449" mass="48752">MVRVNLSIAIVAMVGSKAFNDTNNFTDVCPFPDDEVEENYIEGDLDWDEKTQGLVLGAFFYGYTASNFILGRAAEYLGSRLVFGLGVVVPSVLSLFSSLCASLSKDLFIVLRVLEGLAQGSLYPASSFILTAWIPPKELTSYGAYVFSGSTFGAFVALASGGWLCNSDFLGGWPSIFYVFGVLGVLWGLPWFLMVHDLPEQHPNINSAELAYITTHRTYVKQDKNVSLPVREIAKSVPFWSLMVVSFGYNYVSYLLLSEIPTYFANIQHMNLANNGYISGLMYAVQFLLLIAWGAFLAVLSDKNLISVNMTRKLSTALGMYVPAVAIIAMIWVDCNTTLAMVVMGIAVGANGLAVSGSELSPNDISPNFAGSIKGIANTVGSVTGFVAPLITGIIINNNQTLRAWNNVFMIGAVISIIPATHFLIWGTDKVQPWNEPTPKTKQSVTRTG</sequence>
<feature type="transmembrane region" description="Helical" evidence="7">
    <location>
        <begin position="82"/>
        <end position="104"/>
    </location>
</feature>
<proteinExistence type="predicted"/>
<feature type="transmembrane region" description="Helical" evidence="7">
    <location>
        <begin position="116"/>
        <end position="135"/>
    </location>
</feature>
<evidence type="ECO:0000256" key="7">
    <source>
        <dbReference type="SAM" id="Phobius"/>
    </source>
</evidence>
<feature type="transmembrane region" description="Helical" evidence="7">
    <location>
        <begin position="376"/>
        <end position="396"/>
    </location>
</feature>
<evidence type="ECO:0000256" key="6">
    <source>
        <dbReference type="ARBA" id="ARBA00023136"/>
    </source>
</evidence>
<feature type="transmembrane region" description="Helical" evidence="7">
    <location>
        <begin position="339"/>
        <end position="355"/>
    </location>
</feature>
<feature type="transmembrane region" description="Helical" evidence="7">
    <location>
        <begin position="408"/>
        <end position="426"/>
    </location>
</feature>
<keyword evidence="3 7" id="KW-0812">Transmembrane</keyword>